<dbReference type="InterPro" id="IPR010497">
    <property type="entry name" value="Epoxide_hydro_N"/>
</dbReference>
<keyword evidence="4 6" id="KW-0058">Aromatic hydrocarbons catabolism</keyword>
<proteinExistence type="evidence at transcript level"/>
<evidence type="ECO:0000256" key="6">
    <source>
        <dbReference type="PIRNR" id="PIRNR001112"/>
    </source>
</evidence>
<comment type="catalytic activity">
    <reaction evidence="1 6">
        <text>1-(4-methoxyphenyl)-N-methyl-N-[(3-methyloxetan-3-yl)methyl]methanamine + H2O = 2-{[(4-methoxybenzyl)(methyl)amino]methyl}-2-methylpropane-1,3-diol</text>
        <dbReference type="Rhea" id="RHEA:55764"/>
        <dbReference type="ChEBI" id="CHEBI:15377"/>
        <dbReference type="ChEBI" id="CHEBI:139161"/>
        <dbReference type="ChEBI" id="CHEBI:139164"/>
        <dbReference type="EC" id="3.3.2.9"/>
    </reaction>
</comment>
<reference evidence="10" key="2">
    <citation type="journal article" date="2014" name="BMC Genomics">
        <title>A genomic perspective to assessing quality of mass-reared SIT flies used in Mediterranean fruit fly (Ceratitis capitata) eradication in California.</title>
        <authorList>
            <person name="Calla B."/>
            <person name="Hall B."/>
            <person name="Hou S."/>
            <person name="Geib S.M."/>
        </authorList>
    </citation>
    <scope>NUCLEOTIDE SEQUENCE</scope>
</reference>
<comment type="catalytic activity">
    <reaction evidence="6">
        <text>cis-stilbene oxide + H2O = (1R,2R)-hydrobenzoin</text>
        <dbReference type="Rhea" id="RHEA:23900"/>
        <dbReference type="ChEBI" id="CHEBI:15377"/>
        <dbReference type="ChEBI" id="CHEBI:50004"/>
        <dbReference type="ChEBI" id="CHEBI:50014"/>
        <dbReference type="EC" id="3.3.2.9"/>
    </reaction>
</comment>
<dbReference type="Gene3D" id="3.40.50.1820">
    <property type="entry name" value="alpha/beta hydrolase"/>
    <property type="match status" value="1"/>
</dbReference>
<keyword evidence="6" id="KW-0472">Membrane</keyword>
<dbReference type="PANTHER" id="PTHR21661:SF35">
    <property type="entry name" value="EPOXIDE HYDROLASE"/>
    <property type="match status" value="1"/>
</dbReference>
<dbReference type="GO" id="GO:0033961">
    <property type="term" value="F:cis-stilbene-oxide hydrolase activity"/>
    <property type="evidence" value="ECO:0007669"/>
    <property type="project" value="UniProtKB-UniRule"/>
</dbReference>
<dbReference type="InterPro" id="IPR029058">
    <property type="entry name" value="AB_hydrolase_fold"/>
</dbReference>
<dbReference type="EC" id="3.3.2.9" evidence="6"/>
<dbReference type="InterPro" id="IPR016292">
    <property type="entry name" value="Epoxide_hydrolase"/>
</dbReference>
<comment type="similarity">
    <text evidence="3 6">Belongs to the peptidase S33 family.</text>
</comment>
<organism evidence="10">
    <name type="scientific">Ceratitis capitata</name>
    <name type="common">Mediterranean fruit fly</name>
    <name type="synonym">Tephritis capitata</name>
    <dbReference type="NCBI Taxonomy" id="7213"/>
    <lineage>
        <taxon>Eukaryota</taxon>
        <taxon>Metazoa</taxon>
        <taxon>Ecdysozoa</taxon>
        <taxon>Arthropoda</taxon>
        <taxon>Hexapoda</taxon>
        <taxon>Insecta</taxon>
        <taxon>Pterygota</taxon>
        <taxon>Neoptera</taxon>
        <taxon>Endopterygota</taxon>
        <taxon>Diptera</taxon>
        <taxon>Brachycera</taxon>
        <taxon>Muscomorpha</taxon>
        <taxon>Tephritoidea</taxon>
        <taxon>Tephritidae</taxon>
        <taxon>Ceratitis</taxon>
        <taxon>Ceratitis</taxon>
    </lineage>
</organism>
<dbReference type="SUPFAM" id="SSF53474">
    <property type="entry name" value="alpha/beta-Hydrolases"/>
    <property type="match status" value="1"/>
</dbReference>
<feature type="active site" description="Proton donor" evidence="7">
    <location>
        <position position="378"/>
    </location>
</feature>
<dbReference type="EMBL" id="CAJHJT010000056">
    <property type="protein sequence ID" value="CAD7013921.1"/>
    <property type="molecule type" value="Genomic_DNA"/>
</dbReference>
<evidence type="ECO:0000313" key="9">
    <source>
        <dbReference type="EMBL" id="CAD7013921.1"/>
    </source>
</evidence>
<dbReference type="GO" id="GO:0005789">
    <property type="term" value="C:endoplasmic reticulum membrane"/>
    <property type="evidence" value="ECO:0007669"/>
    <property type="project" value="UniProtKB-SubCell"/>
</dbReference>
<evidence type="ECO:0000256" key="1">
    <source>
        <dbReference type="ARBA" id="ARBA00000221"/>
    </source>
</evidence>
<feature type="active site" description="Nucleophile" evidence="7">
    <location>
        <position position="232"/>
    </location>
</feature>
<feature type="domain" description="Epoxide hydrolase N-terminal" evidence="8">
    <location>
        <begin position="54"/>
        <end position="166"/>
    </location>
</feature>
<dbReference type="InterPro" id="IPR000639">
    <property type="entry name" value="Epox_hydrolase-like"/>
</dbReference>
<dbReference type="PRINTS" id="PR00412">
    <property type="entry name" value="EPOXHYDRLASE"/>
</dbReference>
<comment type="function">
    <text evidence="6">Catalyzes juvenile hormone hydrolysis.</text>
</comment>
<evidence type="ECO:0000313" key="11">
    <source>
        <dbReference type="Proteomes" id="UP000606786"/>
    </source>
</evidence>
<evidence type="ECO:0000256" key="2">
    <source>
        <dbReference type="ARBA" id="ARBA00004111"/>
    </source>
</evidence>
<evidence type="ECO:0000313" key="10">
    <source>
        <dbReference type="EMBL" id="JAC05595.1"/>
    </source>
</evidence>
<feature type="active site" description="Proton acceptor" evidence="7">
    <location>
        <position position="435"/>
    </location>
</feature>
<gene>
    <name evidence="10" type="primary">HYEP1</name>
    <name evidence="9" type="ORF">CCAP1982_LOCUS21934</name>
</gene>
<keyword evidence="6" id="KW-0256">Endoplasmic reticulum</keyword>
<dbReference type="Pfam" id="PF06441">
    <property type="entry name" value="EHN"/>
    <property type="match status" value="1"/>
</dbReference>
<dbReference type="PANTHER" id="PTHR21661">
    <property type="entry name" value="EPOXIDE HYDROLASE 1-RELATED"/>
    <property type="match status" value="1"/>
</dbReference>
<name>W8CE20_CERCA</name>
<dbReference type="EMBL" id="GAMC01000961">
    <property type="protein sequence ID" value="JAC05595.1"/>
    <property type="molecule type" value="mRNA"/>
</dbReference>
<evidence type="ECO:0000259" key="8">
    <source>
        <dbReference type="Pfam" id="PF06441"/>
    </source>
</evidence>
<reference evidence="10" key="1">
    <citation type="submission" date="2013-07" db="EMBL/GenBank/DDBJ databases">
        <authorList>
            <person name="Geib S."/>
        </authorList>
    </citation>
    <scope>NUCLEOTIDE SEQUENCE</scope>
</reference>
<evidence type="ECO:0000256" key="3">
    <source>
        <dbReference type="ARBA" id="ARBA00010088"/>
    </source>
</evidence>
<evidence type="ECO:0000256" key="7">
    <source>
        <dbReference type="PIRSR" id="PIRSR001112-1"/>
    </source>
</evidence>
<dbReference type="OrthoDB" id="7130006at2759"/>
<evidence type="ECO:0000256" key="4">
    <source>
        <dbReference type="ARBA" id="ARBA00022797"/>
    </source>
</evidence>
<accession>W8CE20</accession>
<reference evidence="9" key="3">
    <citation type="submission" date="2020-11" db="EMBL/GenBank/DDBJ databases">
        <authorList>
            <person name="Whitehead M."/>
        </authorList>
    </citation>
    <scope>NUCLEOTIDE SEQUENCE</scope>
    <source>
        <strain evidence="9">EGII</strain>
    </source>
</reference>
<sequence>MKGVIIIGLMAISSIWLYQRVNDLIKPLPKPELDTNTYWGPGNPTDYEAPKDVVPFKIAYDQTIIDDLRTQLNRTWRYAPPLEGIKFEYGFNSDALRHIVDYWRDYYLLKWRAHEEFLNSLPHYKTEIQGLNIHFIHAKPKPEAYKEKKVVPLLLLHGWPGSVREFYEFINLLVEVSDINDYVFEVIAPSLVGYGFSDAAAKPGFDVAQMAIVMRNLMLRLGYEKFLIQGGDWGSIIGSAISTLFPENVIGYHSNMCLLYTPLSMIKSYIASFMPERFLPQRFFAEHHFPLKDKFKLLLVESGYFHLQATKPDTIGIALQASPIALAAYILEKFQQTTGPGLNQEFNAMDKVYKLDALLDNIMIYYLTNSATSAGRFYAENMSRKFLGLQLDRVQTPVSMGCARFKFDLPPALDWALRDKFPNLIHSTYYNQAGHFAALEVPVMLYINFQEFAKKAIQIEEAKV</sequence>
<evidence type="ECO:0000256" key="5">
    <source>
        <dbReference type="ARBA" id="ARBA00022801"/>
    </source>
</evidence>
<keyword evidence="5 6" id="KW-0378">Hydrolase</keyword>
<dbReference type="Proteomes" id="UP000606786">
    <property type="component" value="Unassembled WGS sequence"/>
</dbReference>
<dbReference type="PIRSF" id="PIRSF001112">
    <property type="entry name" value="Epoxide_hydrolase"/>
    <property type="match status" value="1"/>
</dbReference>
<protein>
    <recommendedName>
        <fullName evidence="6">Epoxide hydrolase</fullName>
        <ecNumber evidence="6">3.3.2.9</ecNumber>
    </recommendedName>
</protein>
<dbReference type="GO" id="GO:0097176">
    <property type="term" value="P:epoxide metabolic process"/>
    <property type="evidence" value="ECO:0007669"/>
    <property type="project" value="TreeGrafter"/>
</dbReference>
<keyword evidence="11" id="KW-1185">Reference proteome</keyword>
<dbReference type="AlphaFoldDB" id="W8CE20"/>
<comment type="subcellular location">
    <subcellularLocation>
        <location evidence="6">Endoplasmic reticulum membrane</location>
    </subcellularLocation>
    <subcellularLocation>
        <location evidence="2">Microsome membrane</location>
        <topology evidence="2">Single-pass membrane protein</topology>
    </subcellularLocation>
</comment>